<dbReference type="RefSeq" id="WP_157745019.1">
    <property type="nucleotide sequence ID" value="NZ_LT607753.1"/>
</dbReference>
<dbReference type="Pfam" id="PF02452">
    <property type="entry name" value="PemK_toxin"/>
    <property type="match status" value="1"/>
</dbReference>
<dbReference type="GO" id="GO:0003677">
    <property type="term" value="F:DNA binding"/>
    <property type="evidence" value="ECO:0007669"/>
    <property type="project" value="InterPro"/>
</dbReference>
<dbReference type="Proteomes" id="UP000198215">
    <property type="component" value="Chromosome I"/>
</dbReference>
<keyword evidence="2" id="KW-1277">Toxin-antitoxin system</keyword>
<keyword evidence="4" id="KW-1185">Reference proteome</keyword>
<evidence type="ECO:0000313" key="3">
    <source>
        <dbReference type="EMBL" id="SCG61819.1"/>
    </source>
</evidence>
<dbReference type="EMBL" id="LT607753">
    <property type="protein sequence ID" value="SCG61819.1"/>
    <property type="molecule type" value="Genomic_DNA"/>
</dbReference>
<evidence type="ECO:0000313" key="4">
    <source>
        <dbReference type="Proteomes" id="UP000198215"/>
    </source>
</evidence>
<dbReference type="PANTHER" id="PTHR33988">
    <property type="entry name" value="ENDORIBONUCLEASE MAZF-RELATED"/>
    <property type="match status" value="1"/>
</dbReference>
<dbReference type="GO" id="GO:0016075">
    <property type="term" value="P:rRNA catabolic process"/>
    <property type="evidence" value="ECO:0007669"/>
    <property type="project" value="TreeGrafter"/>
</dbReference>
<proteinExistence type="inferred from homology"/>
<evidence type="ECO:0000256" key="1">
    <source>
        <dbReference type="ARBA" id="ARBA00007521"/>
    </source>
</evidence>
<dbReference type="OrthoDB" id="9808744at2"/>
<protein>
    <submittedName>
        <fullName evidence="3">mRNA interferase MazF</fullName>
    </submittedName>
</protein>
<dbReference type="AlphaFoldDB" id="A0A1C5IV30"/>
<dbReference type="PANTHER" id="PTHR33988:SF1">
    <property type="entry name" value="ENDORIBONUCLEASE MAZF7-RELATED"/>
    <property type="match status" value="1"/>
</dbReference>
<dbReference type="SUPFAM" id="SSF50118">
    <property type="entry name" value="Cell growth inhibitor/plasmid maintenance toxic component"/>
    <property type="match status" value="1"/>
</dbReference>
<dbReference type="InterPro" id="IPR011067">
    <property type="entry name" value="Plasmid_toxin/cell-grow_inhib"/>
</dbReference>
<dbReference type="Gene3D" id="2.30.30.110">
    <property type="match status" value="1"/>
</dbReference>
<reference evidence="4" key="1">
    <citation type="submission" date="2016-06" db="EMBL/GenBank/DDBJ databases">
        <authorList>
            <person name="Varghese N."/>
            <person name="Submissions Spin"/>
        </authorList>
    </citation>
    <scope>NUCLEOTIDE SEQUENCE [LARGE SCALE GENOMIC DNA]</scope>
    <source>
        <strain evidence="4">DSM 45161</strain>
    </source>
</reference>
<organism evidence="3 4">
    <name type="scientific">Micromonospora coxensis</name>
    <dbReference type="NCBI Taxonomy" id="356852"/>
    <lineage>
        <taxon>Bacteria</taxon>
        <taxon>Bacillati</taxon>
        <taxon>Actinomycetota</taxon>
        <taxon>Actinomycetes</taxon>
        <taxon>Micromonosporales</taxon>
        <taxon>Micromonosporaceae</taxon>
        <taxon>Micromonospora</taxon>
    </lineage>
</organism>
<gene>
    <name evidence="3" type="ORF">GA0070614_3408</name>
</gene>
<evidence type="ECO:0000256" key="2">
    <source>
        <dbReference type="ARBA" id="ARBA00022649"/>
    </source>
</evidence>
<dbReference type="GO" id="GO:0004521">
    <property type="term" value="F:RNA endonuclease activity"/>
    <property type="evidence" value="ECO:0007669"/>
    <property type="project" value="TreeGrafter"/>
</dbReference>
<comment type="similarity">
    <text evidence="1">Belongs to the PemK/MazF family.</text>
</comment>
<dbReference type="GO" id="GO:0006402">
    <property type="term" value="P:mRNA catabolic process"/>
    <property type="evidence" value="ECO:0007669"/>
    <property type="project" value="TreeGrafter"/>
</dbReference>
<sequence length="114" mass="13148">MSRIKPWEIWWLDFDPTEGREQAGQRPALVVSSRFHLDLTGGALVSVLPLTTRERQGWLHRVPIEVPGRRTGWVITEQVRTVSAGRLTGRGPVYRLRPEQVAEVRRVLRQMLDL</sequence>
<name>A0A1C5IV30_9ACTN</name>
<accession>A0A1C5IV30</accession>
<dbReference type="InterPro" id="IPR003477">
    <property type="entry name" value="PemK-like"/>
</dbReference>